<comment type="caution">
    <text evidence="1">The sequence shown here is derived from an EMBL/GenBank/DDBJ whole genome shotgun (WGS) entry which is preliminary data.</text>
</comment>
<protein>
    <submittedName>
        <fullName evidence="1">Uncharacterized protein</fullName>
    </submittedName>
</protein>
<name>A0A852ZWN9_9ACTN</name>
<keyword evidence="2" id="KW-1185">Reference proteome</keyword>
<gene>
    <name evidence="1" type="ORF">FHU37_003756</name>
</gene>
<evidence type="ECO:0000313" key="2">
    <source>
        <dbReference type="Proteomes" id="UP000567795"/>
    </source>
</evidence>
<dbReference type="AlphaFoldDB" id="A0A852ZWN9"/>
<evidence type="ECO:0000313" key="1">
    <source>
        <dbReference type="EMBL" id="NYI06813.1"/>
    </source>
</evidence>
<accession>A0A852ZWN9</accession>
<proteinExistence type="predicted"/>
<sequence length="33" mass="3413">MSLVWAVAAAPDSCLAARTIRPHNAAEPLEGPP</sequence>
<dbReference type="Proteomes" id="UP000567795">
    <property type="component" value="Unassembled WGS sequence"/>
</dbReference>
<reference evidence="1 2" key="1">
    <citation type="submission" date="2020-07" db="EMBL/GenBank/DDBJ databases">
        <title>Sequencing the genomes of 1000 actinobacteria strains.</title>
        <authorList>
            <person name="Klenk H.-P."/>
        </authorList>
    </citation>
    <scope>NUCLEOTIDE SEQUENCE [LARGE SCALE GENOMIC DNA]</scope>
    <source>
        <strain evidence="1 2">DSM 42178</strain>
    </source>
</reference>
<organism evidence="1 2">
    <name type="scientific">Allostreptomyces psammosilenae</name>
    <dbReference type="NCBI Taxonomy" id="1892865"/>
    <lineage>
        <taxon>Bacteria</taxon>
        <taxon>Bacillati</taxon>
        <taxon>Actinomycetota</taxon>
        <taxon>Actinomycetes</taxon>
        <taxon>Kitasatosporales</taxon>
        <taxon>Streptomycetaceae</taxon>
        <taxon>Allostreptomyces</taxon>
    </lineage>
</organism>
<dbReference type="EMBL" id="JACBZD010000001">
    <property type="protein sequence ID" value="NYI06813.1"/>
    <property type="molecule type" value="Genomic_DNA"/>
</dbReference>